<dbReference type="AlphaFoldDB" id="A0AAV4IKJ5"/>
<evidence type="ECO:0000313" key="3">
    <source>
        <dbReference type="Proteomes" id="UP000762676"/>
    </source>
</evidence>
<keyword evidence="3" id="KW-1185">Reference proteome</keyword>
<accession>A0AAV4IKJ5</accession>
<organism evidence="2 3">
    <name type="scientific">Elysia marginata</name>
    <dbReference type="NCBI Taxonomy" id="1093978"/>
    <lineage>
        <taxon>Eukaryota</taxon>
        <taxon>Metazoa</taxon>
        <taxon>Spiralia</taxon>
        <taxon>Lophotrochozoa</taxon>
        <taxon>Mollusca</taxon>
        <taxon>Gastropoda</taxon>
        <taxon>Heterobranchia</taxon>
        <taxon>Euthyneura</taxon>
        <taxon>Panpulmonata</taxon>
        <taxon>Sacoglossa</taxon>
        <taxon>Placobranchoidea</taxon>
        <taxon>Plakobranchidae</taxon>
        <taxon>Elysia</taxon>
    </lineage>
</organism>
<evidence type="ECO:0000256" key="1">
    <source>
        <dbReference type="SAM" id="MobiDB-lite"/>
    </source>
</evidence>
<proteinExistence type="predicted"/>
<feature type="compositionally biased region" description="Polar residues" evidence="1">
    <location>
        <begin position="161"/>
        <end position="176"/>
    </location>
</feature>
<reference evidence="2 3" key="1">
    <citation type="journal article" date="2021" name="Elife">
        <title>Chloroplast acquisition without the gene transfer in kleptoplastic sea slugs, Plakobranchus ocellatus.</title>
        <authorList>
            <person name="Maeda T."/>
            <person name="Takahashi S."/>
            <person name="Yoshida T."/>
            <person name="Shimamura S."/>
            <person name="Takaki Y."/>
            <person name="Nagai Y."/>
            <person name="Toyoda A."/>
            <person name="Suzuki Y."/>
            <person name="Arimoto A."/>
            <person name="Ishii H."/>
            <person name="Satoh N."/>
            <person name="Nishiyama T."/>
            <person name="Hasebe M."/>
            <person name="Maruyama T."/>
            <person name="Minagawa J."/>
            <person name="Obokata J."/>
            <person name="Shigenobu S."/>
        </authorList>
    </citation>
    <scope>NUCLEOTIDE SEQUENCE [LARGE SCALE GENOMIC DNA]</scope>
</reference>
<feature type="compositionally biased region" description="Low complexity" evidence="1">
    <location>
        <begin position="127"/>
        <end position="149"/>
    </location>
</feature>
<dbReference type="Proteomes" id="UP000762676">
    <property type="component" value="Unassembled WGS sequence"/>
</dbReference>
<sequence>MQADPMGLGAAAGGAKPGSDYVTDMYHMGQRPGMSQEVYPGYQNAGLKYPVHPAAGTPPQSGTMGMRRSPAQNQGPGWPHQAGFGRPDGASDYSTSAATQSQYNAMGPGNSAAVWPQQWPSSDGTSQQAAQQQQQQQHPHQQQQQQQQPEEFSDMFGMLGSQGTEFSDLMFNNFTE</sequence>
<dbReference type="EMBL" id="BMAT01013356">
    <property type="protein sequence ID" value="GFS11058.1"/>
    <property type="molecule type" value="Genomic_DNA"/>
</dbReference>
<feature type="region of interest" description="Disordered" evidence="1">
    <location>
        <begin position="1"/>
        <end position="176"/>
    </location>
</feature>
<feature type="compositionally biased region" description="Polar residues" evidence="1">
    <location>
        <begin position="92"/>
        <end position="104"/>
    </location>
</feature>
<gene>
    <name evidence="2" type="ORF">ElyMa_006662600</name>
</gene>
<protein>
    <submittedName>
        <fullName evidence="2">Uncharacterized protein</fullName>
    </submittedName>
</protein>
<comment type="caution">
    <text evidence="2">The sequence shown here is derived from an EMBL/GenBank/DDBJ whole genome shotgun (WGS) entry which is preliminary data.</text>
</comment>
<name>A0AAV4IKJ5_9GAST</name>
<evidence type="ECO:0000313" key="2">
    <source>
        <dbReference type="EMBL" id="GFS11058.1"/>
    </source>
</evidence>